<dbReference type="GO" id="GO:0005576">
    <property type="term" value="C:extracellular region"/>
    <property type="evidence" value="ECO:0007669"/>
    <property type="project" value="UniProtKB-SubCell"/>
</dbReference>
<evidence type="ECO:0000256" key="9">
    <source>
        <dbReference type="PROSITE-ProRule" id="PRU01356"/>
    </source>
</evidence>
<dbReference type="STRING" id="69771.A0A1V6PLS9"/>
<evidence type="ECO:0000259" key="11">
    <source>
        <dbReference type="PROSITE" id="PS52012"/>
    </source>
</evidence>
<keyword evidence="6 10" id="KW-0732">Signal</keyword>
<dbReference type="SMART" id="SM00747">
    <property type="entry name" value="CFEM"/>
    <property type="match status" value="1"/>
</dbReference>
<feature type="chain" id="PRO_5012799703" description="CFEM domain-containing protein" evidence="10">
    <location>
        <begin position="19"/>
        <end position="89"/>
    </location>
</feature>
<keyword evidence="8" id="KW-0449">Lipoprotein</keyword>
<keyword evidence="9" id="KW-0349">Heme</keyword>
<evidence type="ECO:0000256" key="6">
    <source>
        <dbReference type="ARBA" id="ARBA00022729"/>
    </source>
</evidence>
<keyword evidence="5" id="KW-0472">Membrane</keyword>
<evidence type="ECO:0000256" key="4">
    <source>
        <dbReference type="ARBA" id="ARBA00022525"/>
    </source>
</evidence>
<comment type="similarity">
    <text evidence="3">Belongs to the RBT5 family.</text>
</comment>
<feature type="signal peptide" evidence="10">
    <location>
        <begin position="1"/>
        <end position="18"/>
    </location>
</feature>
<dbReference type="EMBL" id="MDYL01000002">
    <property type="protein sequence ID" value="OQD77476.1"/>
    <property type="molecule type" value="Genomic_DNA"/>
</dbReference>
<evidence type="ECO:0000256" key="10">
    <source>
        <dbReference type="SAM" id="SignalP"/>
    </source>
</evidence>
<proteinExistence type="inferred from homology"/>
<evidence type="ECO:0000256" key="5">
    <source>
        <dbReference type="ARBA" id="ARBA00022622"/>
    </source>
</evidence>
<evidence type="ECO:0000256" key="3">
    <source>
        <dbReference type="ARBA" id="ARBA00010031"/>
    </source>
</evidence>
<comment type="caution">
    <text evidence="9">Lacks conserved residue(s) required for the propagation of feature annotation.</text>
</comment>
<keyword evidence="13" id="KW-1185">Reference proteome</keyword>
<dbReference type="PROSITE" id="PS52012">
    <property type="entry name" value="CFEM"/>
    <property type="match status" value="1"/>
</dbReference>
<dbReference type="Proteomes" id="UP000191522">
    <property type="component" value="Unassembled WGS sequence"/>
</dbReference>
<feature type="domain" description="CFEM" evidence="11">
    <location>
        <begin position="1"/>
        <end position="89"/>
    </location>
</feature>
<keyword evidence="5" id="KW-0336">GPI-anchor</keyword>
<sequence>MKLSMLLPLTALLSFAAADFPDEDLSQCLIKCLSMGAGVAGCSSYVDTACTCHTEAFKDTVGTCLKKSCIQEDIDTAAQLHKRVCGADQ</sequence>
<name>A0A1V6PLS9_PENDC</name>
<gene>
    <name evidence="12" type="ORF">PENDEC_c002G04139</name>
</gene>
<evidence type="ECO:0000313" key="13">
    <source>
        <dbReference type="Proteomes" id="UP000191522"/>
    </source>
</evidence>
<dbReference type="AlphaFoldDB" id="A0A1V6PLS9"/>
<keyword evidence="9" id="KW-0408">Iron</keyword>
<accession>A0A1V6PLS9</accession>
<dbReference type="OrthoDB" id="4505683at2759"/>
<protein>
    <recommendedName>
        <fullName evidence="11">CFEM domain-containing protein</fullName>
    </recommendedName>
</protein>
<keyword evidence="4" id="KW-0964">Secreted</keyword>
<comment type="subcellular location">
    <subcellularLocation>
        <location evidence="1">Membrane</location>
        <topology evidence="1">Lipid-anchor</topology>
        <topology evidence="1">GPI-anchor</topology>
    </subcellularLocation>
    <subcellularLocation>
        <location evidence="2">Secreted</location>
    </subcellularLocation>
</comment>
<dbReference type="GO" id="GO:0098552">
    <property type="term" value="C:side of membrane"/>
    <property type="evidence" value="ECO:0007669"/>
    <property type="project" value="UniProtKB-KW"/>
</dbReference>
<keyword evidence="5" id="KW-0325">Glycoprotein</keyword>
<keyword evidence="7 9" id="KW-1015">Disulfide bond</keyword>
<dbReference type="InterPro" id="IPR008427">
    <property type="entry name" value="Extracellular_membr_CFEM_dom"/>
</dbReference>
<evidence type="ECO:0000256" key="7">
    <source>
        <dbReference type="ARBA" id="ARBA00023157"/>
    </source>
</evidence>
<feature type="disulfide bond" evidence="9">
    <location>
        <begin position="52"/>
        <end position="85"/>
    </location>
</feature>
<keyword evidence="9" id="KW-0479">Metal-binding</keyword>
<evidence type="ECO:0000256" key="1">
    <source>
        <dbReference type="ARBA" id="ARBA00004589"/>
    </source>
</evidence>
<organism evidence="12 13">
    <name type="scientific">Penicillium decumbens</name>
    <dbReference type="NCBI Taxonomy" id="69771"/>
    <lineage>
        <taxon>Eukaryota</taxon>
        <taxon>Fungi</taxon>
        <taxon>Dikarya</taxon>
        <taxon>Ascomycota</taxon>
        <taxon>Pezizomycotina</taxon>
        <taxon>Eurotiomycetes</taxon>
        <taxon>Eurotiomycetidae</taxon>
        <taxon>Eurotiales</taxon>
        <taxon>Aspergillaceae</taxon>
        <taxon>Penicillium</taxon>
    </lineage>
</organism>
<evidence type="ECO:0000256" key="8">
    <source>
        <dbReference type="ARBA" id="ARBA00023288"/>
    </source>
</evidence>
<reference evidence="13" key="1">
    <citation type="journal article" date="2017" name="Nat. Microbiol.">
        <title>Global analysis of biosynthetic gene clusters reveals vast potential of secondary metabolite production in Penicillium species.</title>
        <authorList>
            <person name="Nielsen J.C."/>
            <person name="Grijseels S."/>
            <person name="Prigent S."/>
            <person name="Ji B."/>
            <person name="Dainat J."/>
            <person name="Nielsen K.F."/>
            <person name="Frisvad J.C."/>
            <person name="Workman M."/>
            <person name="Nielsen J."/>
        </authorList>
    </citation>
    <scope>NUCLEOTIDE SEQUENCE [LARGE SCALE GENOMIC DNA]</scope>
    <source>
        <strain evidence="13">IBT 11843</strain>
    </source>
</reference>
<feature type="binding site" description="axial binding residue" evidence="9">
    <location>
        <position position="47"/>
    </location>
    <ligand>
        <name>heme</name>
        <dbReference type="ChEBI" id="CHEBI:30413"/>
    </ligand>
    <ligandPart>
        <name>Fe</name>
        <dbReference type="ChEBI" id="CHEBI:18248"/>
    </ligandPart>
</feature>
<dbReference type="Pfam" id="PF05730">
    <property type="entry name" value="CFEM"/>
    <property type="match status" value="1"/>
</dbReference>
<evidence type="ECO:0000256" key="2">
    <source>
        <dbReference type="ARBA" id="ARBA00004613"/>
    </source>
</evidence>
<evidence type="ECO:0000313" key="12">
    <source>
        <dbReference type="EMBL" id="OQD77476.1"/>
    </source>
</evidence>
<comment type="caution">
    <text evidence="12">The sequence shown here is derived from an EMBL/GenBank/DDBJ whole genome shotgun (WGS) entry which is preliminary data.</text>
</comment>
<dbReference type="GO" id="GO:0046872">
    <property type="term" value="F:metal ion binding"/>
    <property type="evidence" value="ECO:0007669"/>
    <property type="project" value="UniProtKB-UniRule"/>
</dbReference>